<dbReference type="Pfam" id="PF00989">
    <property type="entry name" value="PAS"/>
    <property type="match status" value="2"/>
</dbReference>
<feature type="region of interest" description="Disordered" evidence="16">
    <location>
        <begin position="818"/>
        <end position="895"/>
    </location>
</feature>
<evidence type="ECO:0000256" key="7">
    <source>
        <dbReference type="ARBA" id="ARBA00022741"/>
    </source>
</evidence>
<dbReference type="Gene3D" id="3.30.450.20">
    <property type="entry name" value="PAS domain"/>
    <property type="match status" value="2"/>
</dbReference>
<dbReference type="SMART" id="SM00091">
    <property type="entry name" value="PAS"/>
    <property type="match status" value="2"/>
</dbReference>
<dbReference type="InterPro" id="IPR001610">
    <property type="entry name" value="PAC"/>
</dbReference>
<feature type="compositionally biased region" description="Basic residues" evidence="16">
    <location>
        <begin position="819"/>
        <end position="831"/>
    </location>
</feature>
<dbReference type="EMBL" id="CAMGYJ010000008">
    <property type="protein sequence ID" value="CAI0466962.1"/>
    <property type="molecule type" value="Genomic_DNA"/>
</dbReference>
<evidence type="ECO:0000256" key="5">
    <source>
        <dbReference type="ARBA" id="ARBA00022606"/>
    </source>
</evidence>
<feature type="domain" description="PAS" evidence="18">
    <location>
        <begin position="116"/>
        <end position="187"/>
    </location>
</feature>
<evidence type="ECO:0000256" key="6">
    <source>
        <dbReference type="ARBA" id="ARBA00022679"/>
    </source>
</evidence>
<feature type="domain" description="Protein kinase" evidence="17">
    <location>
        <begin position="1252"/>
        <end position="1493"/>
    </location>
</feature>
<dbReference type="InterPro" id="IPR035965">
    <property type="entry name" value="PAS-like_dom_sf"/>
</dbReference>
<name>A0AAV0P8R8_9ROSI</name>
<feature type="region of interest" description="Disordered" evidence="16">
    <location>
        <begin position="28"/>
        <end position="113"/>
    </location>
</feature>
<sequence>MGAPAAKELLRKVQELEAGQAELQKEMTRLLRPSSDQNSENLHEQLHRHPPPRSRFISPPRERTGRRFEKAPATKKSSPPPFRHSSPLERDSRRPSCGSGNDGGERSAGPSAVKHTDKQYLNILQSMGQSVHIFDFSGRLIYWNRGAEKLYGYSAAEAFDGNIVQLLVDPGDRTIAQNVVDRVLQGESWTGQFPVKTKSGDRFPVVATNTPFYDDEGTLIGLICSSMDSRPFHEVKAGFSGPFDTEAVSSSSNCGVDRTCSSVSAELGMDSQLPLQATLKSKISNLATKVSNKVKSKIQTGENNSLDCPEGGSGDGHHSDHGFADVAAEHRDDANSSGAGTPRASSRRGDFHPSSSVVSPSGDDSEGKPAILKVITSKAEVCTGKKGLSCPWKGYEREVPEARMTKFVWPWSQHDQEGEMNRPSNAWSLSSGNVNSRSCVSSCGSTSSSTGNRIDVEPDSWNYDILWEDLTIGEQIREGIPYEKTPPSKCAALYGCHVLTTASLYLYRVLTSRKFVSVTATKSNKTRVEAESADGLGYSLDNLLSSVCCNRHEPQWMAPEVLRNERSDEKSDIYSFGVILWELATKKIPWDNLNSMQIVGAVGFMNQRLDIPKDLDPRWASIIESCWLSQPPNIPGTPEKAERPSETVRRPVTALPFFRNSWRTSHRHPRKLAKPTRDANLHKACEEPFWRYLEEERSSSTPSPDLIAGKESMWIYSPPSESYLPSQTNRHFFRQRNLAGFPCSPCSVRSATAISAPDEILKRLLALPSMDAPTPPTEELLRKIQELEAGQAELQQEMVKLLKLSSDPKSEDLLLHQHEQHHHHHYHHHPPPRSQSVSPQRRQGTGRSFEAAPAAVEKKTSPPPFRHSSSSQRDSRLPRSGSSSDRGGRSAGPSALKFSDKQYLNILQSLGQSVHIFDLTGSLIYWNRGAENLYGYSAAEVLGRNLIGILVDPRDSTIAQSIIDRVFQGESWTGQFPVKTKSGDRFTVVATDTPFYDDDGTLIGLICVSADSRPFYDAGVDFSGPVDREAVSDFSNRGIRSSSSFTSLTAKLGLDSQQPLQAAFKSKISNLATKVSNKMKSKIRTGENSVDHREGGSGDSHHSDHGLGDIAAEHRDDANSSGASTPRASSPKRDFHPPPSVVSPPGDESEGKPAIHKIITSKAEEWMGKKGLPWPWKGNEREVSEARTSKFVWPWLQNDQEGEMNYSSSGSWSSSANVHSTSSSSCGSTSSTVNRLDVETDSLDYDILWEDLTIGEQIGQGSCGTVYHALWYGSDVAVKVFSKQEYSDDVILSFRQERKFVSVTPTKHNKTRVETESADGIGYYEVFRHLLWYHLLQQARGMNYLHHFNPPIVHRDLKSSNLLVDRNWTVKVGDFGLSRLKHETFLTTKSGKGTPQWMAPEVLRNERSDEKSDIYSFGVVLWELATEKIPWHNLNSMQVIGAVGFMNQRLEIPKDLDPRWASIIESCWLSDPASRPTFQELLDKLRDLQRQYNIQLQAARSTTAAAGEHITLTSHNGS</sequence>
<keyword evidence="8" id="KW-0418">Kinase</keyword>
<keyword evidence="20" id="KW-1185">Reference proteome</keyword>
<evidence type="ECO:0000256" key="8">
    <source>
        <dbReference type="ARBA" id="ARBA00022777"/>
    </source>
</evidence>
<dbReference type="PROSITE" id="PS50112">
    <property type="entry name" value="PAS"/>
    <property type="match status" value="2"/>
</dbReference>
<dbReference type="InterPro" id="IPR000014">
    <property type="entry name" value="PAS"/>
</dbReference>
<evidence type="ECO:0000256" key="13">
    <source>
        <dbReference type="ARBA" id="ARBA00047899"/>
    </source>
</evidence>
<keyword evidence="15" id="KW-0175">Coiled coil</keyword>
<proteinExistence type="predicted"/>
<dbReference type="SUPFAM" id="SSF56112">
    <property type="entry name" value="Protein kinase-like (PK-like)"/>
    <property type="match status" value="2"/>
</dbReference>
<dbReference type="EC" id="2.7.11.1" evidence="2"/>
<evidence type="ECO:0000256" key="16">
    <source>
        <dbReference type="SAM" id="MobiDB-lite"/>
    </source>
</evidence>
<keyword evidence="5" id="KW-0716">Sensory transduction</keyword>
<keyword evidence="9" id="KW-0067">ATP-binding</keyword>
<dbReference type="InterPro" id="IPR051681">
    <property type="entry name" value="Ser/Thr_Kinases-Pseudokinases"/>
</dbReference>
<protein>
    <recommendedName>
        <fullName evidence="2">non-specific serine/threonine protein kinase</fullName>
        <ecNumber evidence="2">2.7.11.1</ecNumber>
    </recommendedName>
</protein>
<keyword evidence="10" id="KW-0157">Chromophore</keyword>
<feature type="compositionally biased region" description="Basic and acidic residues" evidence="16">
    <location>
        <begin position="60"/>
        <end position="72"/>
    </location>
</feature>
<feature type="region of interest" description="Disordered" evidence="16">
    <location>
        <begin position="294"/>
        <end position="368"/>
    </location>
</feature>
<dbReference type="Gene3D" id="3.30.200.20">
    <property type="entry name" value="Phosphorylase Kinase, domain 1"/>
    <property type="match status" value="1"/>
</dbReference>
<keyword evidence="11" id="KW-0472">Membrane</keyword>
<evidence type="ECO:0000256" key="2">
    <source>
        <dbReference type="ARBA" id="ARBA00012513"/>
    </source>
</evidence>
<evidence type="ECO:0000259" key="17">
    <source>
        <dbReference type="PROSITE" id="PS50011"/>
    </source>
</evidence>
<dbReference type="GO" id="GO:0006355">
    <property type="term" value="P:regulation of DNA-templated transcription"/>
    <property type="evidence" value="ECO:0007669"/>
    <property type="project" value="InterPro"/>
</dbReference>
<evidence type="ECO:0000256" key="15">
    <source>
        <dbReference type="SAM" id="Coils"/>
    </source>
</evidence>
<feature type="compositionally biased region" description="Basic and acidic residues" evidence="16">
    <location>
        <begin position="1089"/>
        <end position="1118"/>
    </location>
</feature>
<dbReference type="InterPro" id="IPR001245">
    <property type="entry name" value="Ser-Thr/Tyr_kinase_cat_dom"/>
</dbReference>
<dbReference type="Proteomes" id="UP001154282">
    <property type="component" value="Unassembled WGS sequence"/>
</dbReference>
<accession>A0AAV0P8R8</accession>
<dbReference type="InterPro" id="IPR011009">
    <property type="entry name" value="Kinase-like_dom_sf"/>
</dbReference>
<feature type="compositionally biased region" description="Polar residues" evidence="16">
    <location>
        <begin position="1119"/>
        <end position="1128"/>
    </location>
</feature>
<evidence type="ECO:0000256" key="4">
    <source>
        <dbReference type="ARBA" id="ARBA00022543"/>
    </source>
</evidence>
<evidence type="ECO:0000256" key="3">
    <source>
        <dbReference type="ARBA" id="ARBA00022527"/>
    </source>
</evidence>
<feature type="region of interest" description="Disordered" evidence="16">
    <location>
        <begin position="1077"/>
        <end position="1153"/>
    </location>
</feature>
<dbReference type="CDD" id="cd00130">
    <property type="entry name" value="PAS"/>
    <property type="match status" value="2"/>
</dbReference>
<dbReference type="SUPFAM" id="SSF55785">
    <property type="entry name" value="PYP-like sensor domain (PAS domain)"/>
    <property type="match status" value="2"/>
</dbReference>
<dbReference type="InterPro" id="IPR008271">
    <property type="entry name" value="Ser/Thr_kinase_AS"/>
</dbReference>
<comment type="subcellular location">
    <subcellularLocation>
        <location evidence="1">Membrane</location>
    </subcellularLocation>
</comment>
<dbReference type="PANTHER" id="PTHR44329">
    <property type="entry name" value="SERINE/THREONINE-PROTEIN KINASE TNNI3K-RELATED"/>
    <property type="match status" value="1"/>
</dbReference>
<dbReference type="NCBIfam" id="TIGR00229">
    <property type="entry name" value="sensory_box"/>
    <property type="match status" value="2"/>
</dbReference>
<evidence type="ECO:0000256" key="14">
    <source>
        <dbReference type="ARBA" id="ARBA00048679"/>
    </source>
</evidence>
<dbReference type="GO" id="GO:0004674">
    <property type="term" value="F:protein serine/threonine kinase activity"/>
    <property type="evidence" value="ECO:0007669"/>
    <property type="project" value="UniProtKB-KW"/>
</dbReference>
<dbReference type="Gene3D" id="1.10.510.10">
    <property type="entry name" value="Transferase(Phosphotransferase) domain 1"/>
    <property type="match status" value="2"/>
</dbReference>
<keyword evidence="4" id="KW-0600">Photoreceptor protein</keyword>
<dbReference type="PROSITE" id="PS00108">
    <property type="entry name" value="PROTEIN_KINASE_ST"/>
    <property type="match status" value="1"/>
</dbReference>
<evidence type="ECO:0000313" key="20">
    <source>
        <dbReference type="Proteomes" id="UP001154282"/>
    </source>
</evidence>
<keyword evidence="7" id="KW-0547">Nucleotide-binding</keyword>
<feature type="compositionally biased region" description="Low complexity" evidence="16">
    <location>
        <begin position="834"/>
        <end position="843"/>
    </location>
</feature>
<feature type="domain" description="PAS" evidence="18">
    <location>
        <begin position="899"/>
        <end position="970"/>
    </location>
</feature>
<comment type="catalytic activity">
    <reaction evidence="13">
        <text>L-threonyl-[protein] + ATP = O-phospho-L-threonyl-[protein] + ADP + H(+)</text>
        <dbReference type="Rhea" id="RHEA:46608"/>
        <dbReference type="Rhea" id="RHEA-COMP:11060"/>
        <dbReference type="Rhea" id="RHEA-COMP:11605"/>
        <dbReference type="ChEBI" id="CHEBI:15378"/>
        <dbReference type="ChEBI" id="CHEBI:30013"/>
        <dbReference type="ChEBI" id="CHEBI:30616"/>
        <dbReference type="ChEBI" id="CHEBI:61977"/>
        <dbReference type="ChEBI" id="CHEBI:456216"/>
        <dbReference type="EC" id="2.7.11.1"/>
    </reaction>
</comment>
<keyword evidence="12" id="KW-0675">Receptor</keyword>
<dbReference type="GO" id="GO:0009637">
    <property type="term" value="P:response to blue light"/>
    <property type="evidence" value="ECO:0007669"/>
    <property type="project" value="UniProtKB-ARBA"/>
</dbReference>
<gene>
    <name evidence="19" type="ORF">LITE_LOCUS37260</name>
</gene>
<dbReference type="GO" id="GO:0005524">
    <property type="term" value="F:ATP binding"/>
    <property type="evidence" value="ECO:0007669"/>
    <property type="project" value="UniProtKB-KW"/>
</dbReference>
<comment type="catalytic activity">
    <reaction evidence="14">
        <text>L-seryl-[protein] + ATP = O-phospho-L-seryl-[protein] + ADP + H(+)</text>
        <dbReference type="Rhea" id="RHEA:17989"/>
        <dbReference type="Rhea" id="RHEA-COMP:9863"/>
        <dbReference type="Rhea" id="RHEA-COMP:11604"/>
        <dbReference type="ChEBI" id="CHEBI:15378"/>
        <dbReference type="ChEBI" id="CHEBI:29999"/>
        <dbReference type="ChEBI" id="CHEBI:30616"/>
        <dbReference type="ChEBI" id="CHEBI:83421"/>
        <dbReference type="ChEBI" id="CHEBI:456216"/>
        <dbReference type="EC" id="2.7.11.1"/>
    </reaction>
</comment>
<feature type="compositionally biased region" description="Low complexity" evidence="16">
    <location>
        <begin position="353"/>
        <end position="362"/>
    </location>
</feature>
<feature type="coiled-coil region" evidence="15">
    <location>
        <begin position="777"/>
        <end position="804"/>
    </location>
</feature>
<evidence type="ECO:0000313" key="19">
    <source>
        <dbReference type="EMBL" id="CAI0466962.1"/>
    </source>
</evidence>
<evidence type="ECO:0000256" key="9">
    <source>
        <dbReference type="ARBA" id="ARBA00022840"/>
    </source>
</evidence>
<dbReference type="InterPro" id="IPR000719">
    <property type="entry name" value="Prot_kinase_dom"/>
</dbReference>
<dbReference type="PROSITE" id="PS50011">
    <property type="entry name" value="PROTEIN_KINASE_DOM"/>
    <property type="match status" value="1"/>
</dbReference>
<evidence type="ECO:0000256" key="1">
    <source>
        <dbReference type="ARBA" id="ARBA00004370"/>
    </source>
</evidence>
<dbReference type="Pfam" id="PF07714">
    <property type="entry name" value="PK_Tyr_Ser-Thr"/>
    <property type="match status" value="2"/>
</dbReference>
<evidence type="ECO:0000256" key="11">
    <source>
        <dbReference type="ARBA" id="ARBA00023136"/>
    </source>
</evidence>
<evidence type="ECO:0000256" key="10">
    <source>
        <dbReference type="ARBA" id="ARBA00022991"/>
    </source>
</evidence>
<dbReference type="GO" id="GO:0016020">
    <property type="term" value="C:membrane"/>
    <property type="evidence" value="ECO:0007669"/>
    <property type="project" value="UniProtKB-SubCell"/>
</dbReference>
<comment type="caution">
    <text evidence="19">The sequence shown here is derived from an EMBL/GenBank/DDBJ whole genome shotgun (WGS) entry which is preliminary data.</text>
</comment>
<keyword evidence="6" id="KW-0808">Transferase</keyword>
<keyword evidence="3" id="KW-0723">Serine/threonine-protein kinase</keyword>
<organism evidence="19 20">
    <name type="scientific">Linum tenue</name>
    <dbReference type="NCBI Taxonomy" id="586396"/>
    <lineage>
        <taxon>Eukaryota</taxon>
        <taxon>Viridiplantae</taxon>
        <taxon>Streptophyta</taxon>
        <taxon>Embryophyta</taxon>
        <taxon>Tracheophyta</taxon>
        <taxon>Spermatophyta</taxon>
        <taxon>Magnoliopsida</taxon>
        <taxon>eudicotyledons</taxon>
        <taxon>Gunneridae</taxon>
        <taxon>Pentapetalae</taxon>
        <taxon>rosids</taxon>
        <taxon>fabids</taxon>
        <taxon>Malpighiales</taxon>
        <taxon>Linaceae</taxon>
        <taxon>Linum</taxon>
    </lineage>
</organism>
<dbReference type="PANTHER" id="PTHR44329:SF47">
    <property type="entry name" value="SERINE_THREONINE-PROTEIN KINASE ROCO5-RELATED"/>
    <property type="match status" value="1"/>
</dbReference>
<evidence type="ECO:0000259" key="18">
    <source>
        <dbReference type="PROSITE" id="PS50112"/>
    </source>
</evidence>
<dbReference type="GO" id="GO:0009881">
    <property type="term" value="F:photoreceptor activity"/>
    <property type="evidence" value="ECO:0007669"/>
    <property type="project" value="UniProtKB-KW"/>
</dbReference>
<reference evidence="19" key="1">
    <citation type="submission" date="2022-08" db="EMBL/GenBank/DDBJ databases">
        <authorList>
            <person name="Gutierrez-Valencia J."/>
        </authorList>
    </citation>
    <scope>NUCLEOTIDE SEQUENCE</scope>
</reference>
<feature type="compositionally biased region" description="Polar residues" evidence="16">
    <location>
        <begin position="294"/>
        <end position="306"/>
    </location>
</feature>
<dbReference type="FunFam" id="1.10.510.10:FF:000476">
    <property type="entry name" value="PAS domain-containing protein tyrosine kinase family protein"/>
    <property type="match status" value="1"/>
</dbReference>
<feature type="compositionally biased region" description="Basic and acidic residues" evidence="16">
    <location>
        <begin position="315"/>
        <end position="334"/>
    </location>
</feature>
<feature type="compositionally biased region" description="Low complexity" evidence="16">
    <location>
        <begin position="878"/>
        <end position="895"/>
    </location>
</feature>
<evidence type="ECO:0000256" key="12">
    <source>
        <dbReference type="ARBA" id="ARBA00023170"/>
    </source>
</evidence>
<dbReference type="SMART" id="SM00086">
    <property type="entry name" value="PAC"/>
    <property type="match status" value="2"/>
</dbReference>
<dbReference type="InterPro" id="IPR013767">
    <property type="entry name" value="PAS_fold"/>
</dbReference>
<dbReference type="CDD" id="cd13999">
    <property type="entry name" value="STKc_MAP3K-like"/>
    <property type="match status" value="1"/>
</dbReference>
<dbReference type="SMART" id="SM00220">
    <property type="entry name" value="S_TKc"/>
    <property type="match status" value="1"/>
</dbReference>